<organism evidence="1 2">
    <name type="scientific">Cellulophaga tyrosinoxydans</name>
    <dbReference type="NCBI Taxonomy" id="504486"/>
    <lineage>
        <taxon>Bacteria</taxon>
        <taxon>Pseudomonadati</taxon>
        <taxon>Bacteroidota</taxon>
        <taxon>Flavobacteriia</taxon>
        <taxon>Flavobacteriales</taxon>
        <taxon>Flavobacteriaceae</taxon>
        <taxon>Cellulophaga</taxon>
    </lineage>
</organism>
<protein>
    <submittedName>
        <fullName evidence="1">Uncharacterized protein</fullName>
    </submittedName>
</protein>
<keyword evidence="2" id="KW-1185">Reference proteome</keyword>
<dbReference type="STRING" id="504486.SAMN05660703_2235"/>
<dbReference type="EMBL" id="FWXO01000003">
    <property type="protein sequence ID" value="SMC64319.1"/>
    <property type="molecule type" value="Genomic_DNA"/>
</dbReference>
<sequence length="284" mass="30742">MKNIFKKLLFSLLSLTVLNSCTEEEELIGFPLEIQTEATEIVGTVSSNPTSFFEGLPLNITVTLPQTFASDADVEVTALFNSGAQTVATVTVPAGATTATGKITLPSSDGFNSGIFEGLLNYCQLSLTAILLDELEPGKAYTITSNNFGVNILDQYSAYTTAVANSRMNYLLDWANPEDNDLDVYIAGLESSETGTRYESDIFNAEYPDGEYTIEVGLYIVSETSIPWKLFFVHPDQVTVDVFEGTFDNLTIGTGLNDNIDIVTFTKTTDPDTGDVTFVAGLSN</sequence>
<gene>
    <name evidence="1" type="ORF">SAMN05660703_2235</name>
</gene>
<dbReference type="RefSeq" id="WP_084061562.1">
    <property type="nucleotide sequence ID" value="NZ_FWXO01000003.1"/>
</dbReference>
<proteinExistence type="predicted"/>
<reference evidence="1 2" key="1">
    <citation type="submission" date="2017-04" db="EMBL/GenBank/DDBJ databases">
        <authorList>
            <person name="Afonso C.L."/>
            <person name="Miller P.J."/>
            <person name="Scott M.A."/>
            <person name="Spackman E."/>
            <person name="Goraichik I."/>
            <person name="Dimitrov K.M."/>
            <person name="Suarez D.L."/>
            <person name="Swayne D.E."/>
        </authorList>
    </citation>
    <scope>NUCLEOTIDE SEQUENCE [LARGE SCALE GENOMIC DNA]</scope>
    <source>
        <strain evidence="1 2">DSM 21164</strain>
    </source>
</reference>
<name>A0A1W2AUB9_9FLAO</name>
<dbReference type="Proteomes" id="UP000192360">
    <property type="component" value="Unassembled WGS sequence"/>
</dbReference>
<accession>A0A1W2AUB9</accession>
<dbReference type="OrthoDB" id="1446930at2"/>
<evidence type="ECO:0000313" key="2">
    <source>
        <dbReference type="Proteomes" id="UP000192360"/>
    </source>
</evidence>
<dbReference type="AlphaFoldDB" id="A0A1W2AUB9"/>
<evidence type="ECO:0000313" key="1">
    <source>
        <dbReference type="EMBL" id="SMC64319.1"/>
    </source>
</evidence>